<dbReference type="EMBL" id="LT629710">
    <property type="protein sequence ID" value="SDO56627.1"/>
    <property type="molecule type" value="Genomic_DNA"/>
</dbReference>
<feature type="compositionally biased region" description="Basic and acidic residues" evidence="1">
    <location>
        <begin position="52"/>
        <end position="65"/>
    </location>
</feature>
<accession>A0A1H0KL02</accession>
<evidence type="ECO:0000256" key="1">
    <source>
        <dbReference type="SAM" id="MobiDB-lite"/>
    </source>
</evidence>
<protein>
    <submittedName>
        <fullName evidence="2">Uncharacterized protein</fullName>
    </submittedName>
</protein>
<dbReference type="AlphaFoldDB" id="A0A1H0KL02"/>
<evidence type="ECO:0000313" key="2">
    <source>
        <dbReference type="EMBL" id="SDO56627.1"/>
    </source>
</evidence>
<feature type="region of interest" description="Disordered" evidence="1">
    <location>
        <begin position="29"/>
        <end position="74"/>
    </location>
</feature>
<dbReference type="Proteomes" id="UP000198741">
    <property type="component" value="Chromosome I"/>
</dbReference>
<reference evidence="2 3" key="1">
    <citation type="submission" date="2016-10" db="EMBL/GenBank/DDBJ databases">
        <authorList>
            <person name="de Groot N.N."/>
        </authorList>
    </citation>
    <scope>NUCLEOTIDE SEQUENCE [LARGE SCALE GENOMIC DNA]</scope>
    <source>
        <strain evidence="3">P4-7,KCTC 19426,CECT 7604</strain>
    </source>
</reference>
<proteinExistence type="predicted"/>
<keyword evidence="3" id="KW-1185">Reference proteome</keyword>
<name>A0A1H0KL02_9ACTN</name>
<sequence length="182" mass="19819">MFGKPCHGFGRQGFLLFEGVHGGRRAGRELNSEVADSKMPAKAADDLVGYTRPERPRQDAVDQRQRQNRPHHRQRWLDGLVAEQSVGSPPGNEAQVLTKRTFHFPATSGRAAAKFIAIDNDGNALTLGADGASVVQINTPTGTTKPLTTQSDVTAIDTIGSWTRYTVNNTYGLGYVMVQPTR</sequence>
<gene>
    <name evidence="2" type="ORF">SAMN04515671_1350</name>
</gene>
<dbReference type="RefSeq" id="WP_157695237.1">
    <property type="nucleotide sequence ID" value="NZ_LT629710.1"/>
</dbReference>
<evidence type="ECO:0000313" key="3">
    <source>
        <dbReference type="Proteomes" id="UP000198741"/>
    </source>
</evidence>
<dbReference type="STRING" id="1090615.SAMN04515671_1350"/>
<organism evidence="2 3">
    <name type="scientific">Nakamurella panacisegetis</name>
    <dbReference type="NCBI Taxonomy" id="1090615"/>
    <lineage>
        <taxon>Bacteria</taxon>
        <taxon>Bacillati</taxon>
        <taxon>Actinomycetota</taxon>
        <taxon>Actinomycetes</taxon>
        <taxon>Nakamurellales</taxon>
        <taxon>Nakamurellaceae</taxon>
        <taxon>Nakamurella</taxon>
    </lineage>
</organism>